<keyword evidence="6" id="KW-1185">Reference proteome</keyword>
<dbReference type="InterPro" id="IPR043136">
    <property type="entry name" value="B30.2/SPRY_sf"/>
</dbReference>
<feature type="domain" description="B30.2/SPRY" evidence="4">
    <location>
        <begin position="2414"/>
        <end position="2623"/>
    </location>
</feature>
<dbReference type="InterPro" id="IPR036322">
    <property type="entry name" value="WD40_repeat_dom_sf"/>
</dbReference>
<dbReference type="Pfam" id="PF13191">
    <property type="entry name" value="AAA_16"/>
    <property type="match status" value="1"/>
</dbReference>
<evidence type="ECO:0000256" key="3">
    <source>
        <dbReference type="SAM" id="Coils"/>
    </source>
</evidence>
<dbReference type="Proteomes" id="UP001211065">
    <property type="component" value="Unassembled WGS sequence"/>
</dbReference>
<protein>
    <recommendedName>
        <fullName evidence="4">B30.2/SPRY domain-containing protein</fullName>
    </recommendedName>
</protein>
<dbReference type="InterPro" id="IPR036770">
    <property type="entry name" value="Ankyrin_rpt-contain_sf"/>
</dbReference>
<dbReference type="InterPro" id="IPR027417">
    <property type="entry name" value="P-loop_NTPase"/>
</dbReference>
<accession>A0AAD5U6T7</accession>
<reference evidence="5" key="1">
    <citation type="submission" date="2020-05" db="EMBL/GenBank/DDBJ databases">
        <title>Phylogenomic resolution of chytrid fungi.</title>
        <authorList>
            <person name="Stajich J.E."/>
            <person name="Amses K."/>
            <person name="Simmons R."/>
            <person name="Seto K."/>
            <person name="Myers J."/>
            <person name="Bonds A."/>
            <person name="Quandt C.A."/>
            <person name="Barry K."/>
            <person name="Liu P."/>
            <person name="Grigoriev I."/>
            <person name="Longcore J.E."/>
            <person name="James T.Y."/>
        </authorList>
    </citation>
    <scope>NUCLEOTIDE SEQUENCE</scope>
    <source>
        <strain evidence="5">JEL0476</strain>
    </source>
</reference>
<keyword evidence="1" id="KW-0853">WD repeat</keyword>
<organism evidence="5 6">
    <name type="scientific">Clydaea vesicula</name>
    <dbReference type="NCBI Taxonomy" id="447962"/>
    <lineage>
        <taxon>Eukaryota</taxon>
        <taxon>Fungi</taxon>
        <taxon>Fungi incertae sedis</taxon>
        <taxon>Chytridiomycota</taxon>
        <taxon>Chytridiomycota incertae sedis</taxon>
        <taxon>Chytridiomycetes</taxon>
        <taxon>Lobulomycetales</taxon>
        <taxon>Lobulomycetaceae</taxon>
        <taxon>Clydaea</taxon>
    </lineage>
</organism>
<dbReference type="InterPro" id="IPR002110">
    <property type="entry name" value="Ankyrin_rpt"/>
</dbReference>
<evidence type="ECO:0000313" key="5">
    <source>
        <dbReference type="EMBL" id="KAJ3223344.1"/>
    </source>
</evidence>
<dbReference type="PANTHER" id="PTHR19871">
    <property type="entry name" value="BETA TRANSDUCIN-RELATED PROTEIN"/>
    <property type="match status" value="1"/>
</dbReference>
<dbReference type="EMBL" id="JADGJW010000134">
    <property type="protein sequence ID" value="KAJ3223344.1"/>
    <property type="molecule type" value="Genomic_DNA"/>
</dbReference>
<dbReference type="Gene3D" id="2.130.10.10">
    <property type="entry name" value="YVTN repeat-like/Quinoprotein amine dehydrogenase"/>
    <property type="match status" value="2"/>
</dbReference>
<keyword evidence="3" id="KW-0175">Coiled coil</keyword>
<dbReference type="Pfam" id="PF00622">
    <property type="entry name" value="SPRY"/>
    <property type="match status" value="1"/>
</dbReference>
<feature type="coiled-coil region" evidence="3">
    <location>
        <begin position="2976"/>
        <end position="3003"/>
    </location>
</feature>
<dbReference type="SUPFAM" id="SSF50978">
    <property type="entry name" value="WD40 repeat-like"/>
    <property type="match status" value="2"/>
</dbReference>
<dbReference type="SUPFAM" id="SSF52540">
    <property type="entry name" value="P-loop containing nucleoside triphosphate hydrolases"/>
    <property type="match status" value="1"/>
</dbReference>
<dbReference type="InterPro" id="IPR001870">
    <property type="entry name" value="B30.2/SPRY"/>
</dbReference>
<keyword evidence="2" id="KW-0677">Repeat</keyword>
<dbReference type="InterPro" id="IPR003877">
    <property type="entry name" value="SPRY_dom"/>
</dbReference>
<evidence type="ECO:0000313" key="6">
    <source>
        <dbReference type="Proteomes" id="UP001211065"/>
    </source>
</evidence>
<dbReference type="Pfam" id="PF25469">
    <property type="entry name" value="WHD_NWD1"/>
    <property type="match status" value="1"/>
</dbReference>
<sequence length="3143" mass="358878">MLEFSKFYKEIDDLLLKNREKARTNDFEKFLETSNPFLDLNDGNTIWERNVLILEALPFLKSLCREINLEFNLIDLSLFNTGDSNENLLEDLSRDQISKCFKNNIFGPSFVAIFTDNDMYEVDLKFLNDLEVAQSFVTEENQCAIFRRSYLTSNFNSVVSLPSTVKDFIQALADFGSYQKTFVIKGNYTNVKPNKKNFTINFDPSTSSNGKYLNEFLQQFVDFVGSSIVIKLKKFLLKEYNTMDTNEKFIYLKLLYPNFANLKMENFLHRQKTALLNAKSEYFIHDDFENIFLAIHTDLNSSDDKLSTNLIVISGPTGVGKSTLLSQLHERVLKSIPQAKVVIRYVGLTMHCDNARSLISSIIEEIDYHYMDLEKPSIFFSSRFGEDEGSEVNLRKHEFVDLIKIFKSTLAKASKDSPLIILIDGLENLTNEYLGHLLTWLPLILPLYCKIIVSVADSSKCKPFQILSQTKNFVKENNDNRSENNLIETKNEVENVDNFNFKFISIDTIIKDMFEFIELECGAELTRRSVAYISFAKRGLTYSELEDILSCDEAVLKAVLQETNSVVQKISSFFLTNLLSNLKFFIHYIFKDGLLVFAWKNQKIAEIVQELYLNNPARNDAIHAGLATYFKGKWAHRAKPYRDKFGNVKEVKRSVLEQPWFISYWLKDKSSQPDVCHRQFFMQNYLKPNKRKSVLPYHELLSGRLSDAIQTFLNFDAMESAFIAGLENEILLMYDLAVELHGEQMLQFEDLSEESTEDPLNTQSPSRLSSTPKRIASVVWSKFSGVLKKFSKWEMLNDFREFVKNEKKFLSKYPQHLLQHAANQPIRSSISVIARKVLELEKISNFQEKISWLDWLNRPEFIMRPSAEYLSNGNVESVDAAANKIVTAAKSIPNELNFVESLKEQNSVSVRIFDKLSCIEVAVANFPLEGNLSRVKYSLAGDRVAFSDGLVLRFLDGDTLNSLTSPVWAHSQFYEHLSPAFLTIGILLLQWFDGDAKLATASGVYDESIFGDAYIPAFDCEILIWDTVHFTKLKVVHSYQNSIPISSSPSVITFRPGINTRGRIFFVDLEEEEVKFGIFPDEAVTVLENFSDMDEVDLIDLSVFWPNVLQDYEEFKEGVLFESICSSVTCGLSGHTPNAVIWDPVAGLYLISITGSLNLNNLNYISVLGNIPLSQLALETQKNLPMIGLPGGKGFWSVKISADGCHIALPIDNEKIGIWSVPNVESKSSRNKVPILERTQTVDGNGDFLFTADGNYLITTTIGIGAVQLWRVDKTNLIEDWRPLQSSIDAKFLASRGPVGEGRKEIAVLDISGNLLVADLCLKTVYWKERPDPSKRKDEIVYLVATHPLLPIIATCTTKCRIHLWIYDFTELNASYIQNFIETAPGTRIVDIQFAPFSTETVEGFVEVALAHQSGEITVWKTTLVTRPTLTDAFGRKYQERGINCVMKYSVSGEYLICVMSDNIMYVRRKGSQKILETKLGLNLYPFEKDIFKRDEGNPTLCVGHSHEELVIVASNKSETVKFCNLSEWKVKEIKVGGVIKNISFTLDDTMALVAYQNATVKLWDLTSSECLCTYVLDLITPHSFKTSLVSALSEVQFALDENLILVKAKQLPKEVNNLFVFEVKNTSQFQSTKDPRLCGNWTSVYPSYWSVPFKFIEHVVLRRDLSMLHILRNAADSLQMNLPTLLAKCIQACLRYHDVSQFDESAALFAEPWFSGIDILLELDANVYSEPSRKVLLLAFGLNSKIVLTNLRNHGVPIESDALLIHNLFMECLTDWYDELPSGRRSFISKILSVTGAAGLEAITYNQDALLCKAAYEGQSDVVSLCIDYRADVHVNFETPILNALATENKDVVDILRKAGVSSNVKVDNVFKWMKNHLEFNDFKFSAISKIKVLVSQLYGNLGKRALLLNKGEIIRLLVENNDLAEFSGLVVAVGLDLREISLELLNAAYNGKDAKNIVEWLEQEYDIKKSNTVEKLHTFTSASIEPLQDVEGCIHKKVETLKVENGLSVKFLAETSEMKWCGSSVPLSSWLPLTVGDGDFSYFELMVEYLEHGTVSLISIGLAGSIDTHPVKVTYNSLGYITVEKTSLTATKVLKTVNLEMTFSSRDLIGCGYEFGTGKVFFTMNGNIVGSTKVDESNTYHAVVGCNCNSHLAVNVGQNPFRFSKALEAQTKRFLKEKAKYSCNLKLEELFLENMLVGNTKLIESLKPNTLNLPPRRLHKEFCKRVEISPRMSRFDLQLKKLLSTVESARLALKFDNSSILRLASSLGRWDIVELCIKEGCDVSYNNFEAGLLGIIAFNIDNVEEKFRSTLFNLLPEQWEPFSVFTFLLKVVSKKINIWIFDTPLQIRYRICILLDNLHEILYSIIKLIQKEHVPLFIENNCVEVLTILLESEKFNVEILNKWSDLAFTKGSNELVTLFVSYGSTFGSTNPFLLKRLIIPTDINFDGRVLAKTEESFEFFGKCATAISCLPISKWALAENKNEIEPIYFEIYIAEIKEAAEISIGIISLNHHASNKMIGLTNFSSGCQSNGRKYDTKNEISNSELLMKCWEAGDTIGCVFDPTSEMILFTMNGNPVGEPSAMYTSMQNNSPVNADDLIPSYHASISAVGENMISQYSIQKQSAAESLNKFKDRTSIIATELLKLKKKKTTAKKNSNLLRFKTIWLKENIKLEKLKNYLTDSLDLKEEDTNPLFLEELILIKQLFHDGQRDQCIHRKNQLTDLLNTATKEYEIQVNSLIKDIHTASKNVNKTIELDHWIKTDDGCITTATALKCKDELINELVEKKYLNMTHYFQSQQEILQEELKELQKKQKSILNENEIFLWLKLRDEYLSETDNTKNLFFDRLALNFNWIKRDLLMELDDGFEKLSHLKLKLKCLSEQFKINLEKNFRSTMEIVKKVDEVFETNELKQKNLEVSLKKSENLHYLVKTWKKEKIKQILFNEEIKKKNTEKLNLIQANIDLMLKKEKNLKLNLIQDFNQRKKLEEEKKLKLKADMQNFEMEEKIRRAPYQMERIHFRQLELEKKNQLIYEKQCEESKRIKLIESNLEKLRRTVQVEIESDWNRILQETESLKNSKLKQESTHPNTFSPIGLSDEKIFSDPRMKLMDALHNRGLLSNQYAKSKLYSLQLPTPSHLKTNFMID</sequence>
<evidence type="ECO:0000259" key="4">
    <source>
        <dbReference type="PROSITE" id="PS50188"/>
    </source>
</evidence>
<dbReference type="PANTHER" id="PTHR19871:SF37">
    <property type="entry name" value="GH25853P"/>
    <property type="match status" value="1"/>
</dbReference>
<dbReference type="InterPro" id="IPR052752">
    <property type="entry name" value="NACHT-WD_repeat"/>
</dbReference>
<comment type="caution">
    <text evidence="5">The sequence shown here is derived from an EMBL/GenBank/DDBJ whole genome shotgun (WGS) entry which is preliminary data.</text>
</comment>
<dbReference type="Gene3D" id="3.40.50.300">
    <property type="entry name" value="P-loop containing nucleotide triphosphate hydrolases"/>
    <property type="match status" value="1"/>
</dbReference>
<proteinExistence type="predicted"/>
<evidence type="ECO:0000256" key="1">
    <source>
        <dbReference type="ARBA" id="ARBA00022574"/>
    </source>
</evidence>
<dbReference type="SMART" id="SM00248">
    <property type="entry name" value="ANK"/>
    <property type="match status" value="3"/>
</dbReference>
<evidence type="ECO:0000256" key="2">
    <source>
        <dbReference type="ARBA" id="ARBA00022737"/>
    </source>
</evidence>
<dbReference type="InterPro" id="IPR057588">
    <property type="entry name" value="NWD1/2-like_WH"/>
</dbReference>
<name>A0AAD5U6T7_9FUNG</name>
<dbReference type="InterPro" id="IPR041664">
    <property type="entry name" value="AAA_16"/>
</dbReference>
<gene>
    <name evidence="5" type="ORF">HK099_001266</name>
</gene>
<dbReference type="InterPro" id="IPR015943">
    <property type="entry name" value="WD40/YVTN_repeat-like_dom_sf"/>
</dbReference>
<dbReference type="Gene3D" id="1.25.40.20">
    <property type="entry name" value="Ankyrin repeat-containing domain"/>
    <property type="match status" value="1"/>
</dbReference>
<dbReference type="SUPFAM" id="SSF48403">
    <property type="entry name" value="Ankyrin repeat"/>
    <property type="match status" value="1"/>
</dbReference>
<dbReference type="Gene3D" id="2.60.120.920">
    <property type="match status" value="2"/>
</dbReference>
<dbReference type="PROSITE" id="PS50188">
    <property type="entry name" value="B302_SPRY"/>
    <property type="match status" value="1"/>
</dbReference>